<evidence type="ECO:0000313" key="1">
    <source>
        <dbReference type="EMBL" id="GBP82320.1"/>
    </source>
</evidence>
<dbReference type="Proteomes" id="UP000299102">
    <property type="component" value="Unassembled WGS sequence"/>
</dbReference>
<protein>
    <submittedName>
        <fullName evidence="1">Uncharacterized protein</fullName>
    </submittedName>
</protein>
<organism evidence="1 2">
    <name type="scientific">Eumeta variegata</name>
    <name type="common">Bagworm moth</name>
    <name type="synonym">Eumeta japonica</name>
    <dbReference type="NCBI Taxonomy" id="151549"/>
    <lineage>
        <taxon>Eukaryota</taxon>
        <taxon>Metazoa</taxon>
        <taxon>Ecdysozoa</taxon>
        <taxon>Arthropoda</taxon>
        <taxon>Hexapoda</taxon>
        <taxon>Insecta</taxon>
        <taxon>Pterygota</taxon>
        <taxon>Neoptera</taxon>
        <taxon>Endopterygota</taxon>
        <taxon>Lepidoptera</taxon>
        <taxon>Glossata</taxon>
        <taxon>Ditrysia</taxon>
        <taxon>Tineoidea</taxon>
        <taxon>Psychidae</taxon>
        <taxon>Oiketicinae</taxon>
        <taxon>Eumeta</taxon>
    </lineage>
</organism>
<evidence type="ECO:0000313" key="2">
    <source>
        <dbReference type="Proteomes" id="UP000299102"/>
    </source>
</evidence>
<comment type="caution">
    <text evidence="1">The sequence shown here is derived from an EMBL/GenBank/DDBJ whole genome shotgun (WGS) entry which is preliminary data.</text>
</comment>
<name>A0A4C1Z3Y6_EUMVA</name>
<accession>A0A4C1Z3Y6</accession>
<dbReference type="AlphaFoldDB" id="A0A4C1Z3Y6"/>
<dbReference type="EMBL" id="BGZK01001558">
    <property type="protein sequence ID" value="GBP82320.1"/>
    <property type="molecule type" value="Genomic_DNA"/>
</dbReference>
<sequence>MAGGLDSQCGQFAYRDLSADNGTNAERIVRRIHMLQFKYPRHGVNRLFGRRGCGARASRKLERRAEHGAAQR</sequence>
<proteinExistence type="predicted"/>
<gene>
    <name evidence="1" type="ORF">EVAR_53778_1</name>
</gene>
<reference evidence="1 2" key="1">
    <citation type="journal article" date="2019" name="Commun. Biol.">
        <title>The bagworm genome reveals a unique fibroin gene that provides high tensile strength.</title>
        <authorList>
            <person name="Kono N."/>
            <person name="Nakamura H."/>
            <person name="Ohtoshi R."/>
            <person name="Tomita M."/>
            <person name="Numata K."/>
            <person name="Arakawa K."/>
        </authorList>
    </citation>
    <scope>NUCLEOTIDE SEQUENCE [LARGE SCALE GENOMIC DNA]</scope>
</reference>
<keyword evidence="2" id="KW-1185">Reference proteome</keyword>